<proteinExistence type="predicted"/>
<dbReference type="AlphaFoldDB" id="A0A6A5ZRJ4"/>
<keyword evidence="2" id="KW-1133">Transmembrane helix</keyword>
<evidence type="ECO:0000256" key="1">
    <source>
        <dbReference type="SAM" id="MobiDB-lite"/>
    </source>
</evidence>
<evidence type="ECO:0000313" key="4">
    <source>
        <dbReference type="Proteomes" id="UP000799770"/>
    </source>
</evidence>
<name>A0A6A5ZRJ4_9PLEO</name>
<protein>
    <submittedName>
        <fullName evidence="3">Uncharacterized protein</fullName>
    </submittedName>
</protein>
<dbReference type="EMBL" id="ML977313">
    <property type="protein sequence ID" value="KAF2120871.1"/>
    <property type="molecule type" value="Genomic_DNA"/>
</dbReference>
<keyword evidence="4" id="KW-1185">Reference proteome</keyword>
<keyword evidence="2" id="KW-0472">Membrane</keyword>
<dbReference type="OrthoDB" id="5412936at2759"/>
<dbReference type="Proteomes" id="UP000799770">
    <property type="component" value="Unassembled WGS sequence"/>
</dbReference>
<evidence type="ECO:0000256" key="2">
    <source>
        <dbReference type="SAM" id="Phobius"/>
    </source>
</evidence>
<feature type="compositionally biased region" description="Basic and acidic residues" evidence="1">
    <location>
        <begin position="255"/>
        <end position="269"/>
    </location>
</feature>
<evidence type="ECO:0000313" key="3">
    <source>
        <dbReference type="EMBL" id="KAF2120871.1"/>
    </source>
</evidence>
<feature type="region of interest" description="Disordered" evidence="1">
    <location>
        <begin position="243"/>
        <end position="269"/>
    </location>
</feature>
<reference evidence="3" key="1">
    <citation type="journal article" date="2020" name="Stud. Mycol.">
        <title>101 Dothideomycetes genomes: a test case for predicting lifestyles and emergence of pathogens.</title>
        <authorList>
            <person name="Haridas S."/>
            <person name="Albert R."/>
            <person name="Binder M."/>
            <person name="Bloem J."/>
            <person name="Labutti K."/>
            <person name="Salamov A."/>
            <person name="Andreopoulos B."/>
            <person name="Baker S."/>
            <person name="Barry K."/>
            <person name="Bills G."/>
            <person name="Bluhm B."/>
            <person name="Cannon C."/>
            <person name="Castanera R."/>
            <person name="Culley D."/>
            <person name="Daum C."/>
            <person name="Ezra D."/>
            <person name="Gonzalez J."/>
            <person name="Henrissat B."/>
            <person name="Kuo A."/>
            <person name="Liang C."/>
            <person name="Lipzen A."/>
            <person name="Lutzoni F."/>
            <person name="Magnuson J."/>
            <person name="Mondo S."/>
            <person name="Nolan M."/>
            <person name="Ohm R."/>
            <person name="Pangilinan J."/>
            <person name="Park H.-J."/>
            <person name="Ramirez L."/>
            <person name="Alfaro M."/>
            <person name="Sun H."/>
            <person name="Tritt A."/>
            <person name="Yoshinaga Y."/>
            <person name="Zwiers L.-H."/>
            <person name="Turgeon B."/>
            <person name="Goodwin S."/>
            <person name="Spatafora J."/>
            <person name="Crous P."/>
            <person name="Grigoriev I."/>
        </authorList>
    </citation>
    <scope>NUCLEOTIDE SEQUENCE</scope>
    <source>
        <strain evidence="3">CBS 627.86</strain>
    </source>
</reference>
<keyword evidence="2" id="KW-0812">Transmembrane</keyword>
<accession>A0A6A5ZRJ4</accession>
<sequence>MAATAQEARAVLKHLLASLQDDENPYSKRYKEWIKKSEGLERFLFGCLRPEVLMFLKLGSWTADAIRNIGGDLKLDGRAIYAHGIYGLDKRLRIYVGQSHYLARRLKEHWNFRFRRDHPSLHYHAMQYSSFDIFSLLAVLPQPTHPSYHTAPGIDQPQLILNILEMWCCLLLRSLPEETLQKYLPPSSNGDGFPGGLNIASPLDHGEQGRRDWIDLSKSKDPLVLEYLERSAIDFTPEQARIETRTEVSQPVAESTRRQTYNDRQGHRQKRYYDDSLDVKVTPGAVLVIVAAVGLGVYWATKKTR</sequence>
<gene>
    <name evidence="3" type="ORF">BDV96DRAFT_641522</name>
</gene>
<organism evidence="3 4">
    <name type="scientific">Lophiotrema nucula</name>
    <dbReference type="NCBI Taxonomy" id="690887"/>
    <lineage>
        <taxon>Eukaryota</taxon>
        <taxon>Fungi</taxon>
        <taxon>Dikarya</taxon>
        <taxon>Ascomycota</taxon>
        <taxon>Pezizomycotina</taxon>
        <taxon>Dothideomycetes</taxon>
        <taxon>Pleosporomycetidae</taxon>
        <taxon>Pleosporales</taxon>
        <taxon>Lophiotremataceae</taxon>
        <taxon>Lophiotrema</taxon>
    </lineage>
</organism>
<feature type="transmembrane region" description="Helical" evidence="2">
    <location>
        <begin position="281"/>
        <end position="300"/>
    </location>
</feature>